<evidence type="ECO:0000313" key="2">
    <source>
        <dbReference type="Proteomes" id="UP000297762"/>
    </source>
</evidence>
<dbReference type="EMBL" id="RQGF01000038">
    <property type="protein sequence ID" value="TGL58506.1"/>
    <property type="molecule type" value="Genomic_DNA"/>
</dbReference>
<gene>
    <name evidence="1" type="ORF">EHQ64_18525</name>
</gene>
<dbReference type="AlphaFoldDB" id="A0A4R9K0H1"/>
<dbReference type="Proteomes" id="UP000297762">
    <property type="component" value="Unassembled WGS sequence"/>
</dbReference>
<dbReference type="RefSeq" id="WP_135651291.1">
    <property type="nucleotide sequence ID" value="NZ_RQGF01000038.1"/>
</dbReference>
<evidence type="ECO:0000313" key="1">
    <source>
        <dbReference type="EMBL" id="TGL58506.1"/>
    </source>
</evidence>
<reference evidence="1" key="1">
    <citation type="journal article" date="2019" name="PLoS Negl. Trop. Dis.">
        <title>Revisiting the worldwide diversity of Leptospira species in the environment.</title>
        <authorList>
            <person name="Vincent A.T."/>
            <person name="Schiettekatte O."/>
            <person name="Bourhy P."/>
            <person name="Veyrier F.J."/>
            <person name="Picardeau M."/>
        </authorList>
    </citation>
    <scope>NUCLEOTIDE SEQUENCE [LARGE SCALE GENOMIC DNA]</scope>
    <source>
        <strain evidence="1">201702455</strain>
    </source>
</reference>
<protein>
    <submittedName>
        <fullName evidence="1">Uncharacterized protein</fullName>
    </submittedName>
</protein>
<sequence>MNTINWKNEIHKQLKKSGGYREDGYSFGIGSASQLLHSLLGIKNIHSAVDYYLSGDIIALPIGDILKLLRSEEATDYCIQKLYSPKSKDYKPDVLRLLKDICHPKSFSVVEPFLFNEDPSVEYQAAYLFDMLMFGSWLDEEDYLPILKKMKNHPNQAVKETYKSIKKSLRLRNSCFYSSLNSINTFFWHIFHKFEEIRLIGFRKSFSEDNLQEYLKAMAEESKNKN</sequence>
<comment type="caution">
    <text evidence="1">The sequence shown here is derived from an EMBL/GenBank/DDBJ whole genome shotgun (WGS) entry which is preliminary data.</text>
</comment>
<accession>A0A4R9K0H1</accession>
<organism evidence="1 2">
    <name type="scientific">Leptospira sarikeiensis</name>
    <dbReference type="NCBI Taxonomy" id="2484943"/>
    <lineage>
        <taxon>Bacteria</taxon>
        <taxon>Pseudomonadati</taxon>
        <taxon>Spirochaetota</taxon>
        <taxon>Spirochaetia</taxon>
        <taxon>Leptospirales</taxon>
        <taxon>Leptospiraceae</taxon>
        <taxon>Leptospira</taxon>
    </lineage>
</organism>
<name>A0A4R9K0H1_9LEPT</name>
<keyword evidence="2" id="KW-1185">Reference proteome</keyword>
<proteinExistence type="predicted"/>